<dbReference type="EMBL" id="CP036264">
    <property type="protein sequence ID" value="QEG02666.1"/>
    <property type="molecule type" value="Genomic_DNA"/>
</dbReference>
<evidence type="ECO:0000259" key="6">
    <source>
        <dbReference type="SMART" id="SM01360"/>
    </source>
</evidence>
<protein>
    <submittedName>
        <fullName evidence="7">A-macroglobulin complement component</fullName>
    </submittedName>
</protein>
<evidence type="ECO:0000313" key="7">
    <source>
        <dbReference type="EMBL" id="QEG02666.1"/>
    </source>
</evidence>
<evidence type="ECO:0000256" key="4">
    <source>
        <dbReference type="SAM" id="Phobius"/>
    </source>
</evidence>
<evidence type="ECO:0000259" key="5">
    <source>
        <dbReference type="SMART" id="SM01359"/>
    </source>
</evidence>
<feature type="domain" description="Alpha-2-macroglobulin" evidence="6">
    <location>
        <begin position="1002"/>
        <end position="1092"/>
    </location>
</feature>
<dbReference type="KEGG" id="smam:Mal15_67870"/>
<dbReference type="SMART" id="SM01419">
    <property type="entry name" value="Thiol-ester_cl"/>
    <property type="match status" value="1"/>
</dbReference>
<accession>A0A5B9MS55</accession>
<dbReference type="RefSeq" id="WP_167547188.1">
    <property type="nucleotide sequence ID" value="NZ_CP036264.1"/>
</dbReference>
<dbReference type="Gene3D" id="2.60.40.1930">
    <property type="match status" value="1"/>
</dbReference>
<dbReference type="PANTHER" id="PTHR11412">
    <property type="entry name" value="MACROGLOBULIN / COMPLEMENT"/>
    <property type="match status" value="1"/>
</dbReference>
<dbReference type="Gene3D" id="2.60.40.690">
    <property type="entry name" value="Alpha-macroglobulin, receptor-binding domain"/>
    <property type="match status" value="1"/>
</dbReference>
<keyword evidence="4" id="KW-1133">Transmembrane helix</keyword>
<dbReference type="Pfam" id="PF01835">
    <property type="entry name" value="MG2"/>
    <property type="match status" value="1"/>
</dbReference>
<keyword evidence="4" id="KW-0472">Membrane</keyword>
<dbReference type="SMART" id="SM01360">
    <property type="entry name" value="A2M"/>
    <property type="match status" value="1"/>
</dbReference>
<dbReference type="SMART" id="SM01359">
    <property type="entry name" value="A2M_N_2"/>
    <property type="match status" value="1"/>
</dbReference>
<dbReference type="InterPro" id="IPR008930">
    <property type="entry name" value="Terpenoid_cyclase/PrenylTrfase"/>
</dbReference>
<keyword evidence="3" id="KW-0882">Thioester bond</keyword>
<feature type="transmembrane region" description="Helical" evidence="4">
    <location>
        <begin position="819"/>
        <end position="843"/>
    </location>
</feature>
<evidence type="ECO:0000313" key="8">
    <source>
        <dbReference type="Proteomes" id="UP000321353"/>
    </source>
</evidence>
<dbReference type="InterPro" id="IPR036595">
    <property type="entry name" value="A-macroglobulin_rcpt-bd_sf"/>
</dbReference>
<dbReference type="PANTHER" id="PTHR11412:SF136">
    <property type="entry name" value="CD109 ANTIGEN"/>
    <property type="match status" value="1"/>
</dbReference>
<dbReference type="Pfam" id="PF07678">
    <property type="entry name" value="TED_complement"/>
    <property type="match status" value="1"/>
</dbReference>
<evidence type="ECO:0000256" key="2">
    <source>
        <dbReference type="ARBA" id="ARBA00022729"/>
    </source>
</evidence>
<dbReference type="InterPro" id="IPR047565">
    <property type="entry name" value="Alpha-macroglob_thiol-ester_cl"/>
</dbReference>
<dbReference type="Proteomes" id="UP000321353">
    <property type="component" value="Chromosome"/>
</dbReference>
<dbReference type="InterPro" id="IPR011625">
    <property type="entry name" value="A2M_N_BRD"/>
</dbReference>
<dbReference type="InterPro" id="IPR001599">
    <property type="entry name" value="Macroglobln_a2"/>
</dbReference>
<comment type="similarity">
    <text evidence="1">Belongs to the protease inhibitor I39 (alpha-2-macroglobulin) family. Bacterial alpha-2-macroglobulin subfamily.</text>
</comment>
<feature type="transmembrane region" description="Helical" evidence="4">
    <location>
        <begin position="850"/>
        <end position="868"/>
    </location>
</feature>
<evidence type="ECO:0000256" key="3">
    <source>
        <dbReference type="ARBA" id="ARBA00022966"/>
    </source>
</evidence>
<organism evidence="7 8">
    <name type="scientific">Stieleria maiorica</name>
    <dbReference type="NCBI Taxonomy" id="2795974"/>
    <lineage>
        <taxon>Bacteria</taxon>
        <taxon>Pseudomonadati</taxon>
        <taxon>Planctomycetota</taxon>
        <taxon>Planctomycetia</taxon>
        <taxon>Pirellulales</taxon>
        <taxon>Pirellulaceae</taxon>
        <taxon>Stieleria</taxon>
    </lineage>
</organism>
<gene>
    <name evidence="7" type="ORF">Mal15_67870</name>
</gene>
<dbReference type="InterPro" id="IPR011626">
    <property type="entry name" value="Alpha-macroglobulin_TED"/>
</dbReference>
<name>A0A5B9MS55_9BACT</name>
<dbReference type="InterPro" id="IPR002890">
    <property type="entry name" value="MG2"/>
</dbReference>
<dbReference type="Pfam" id="PF07703">
    <property type="entry name" value="A2M_BRD"/>
    <property type="match status" value="1"/>
</dbReference>
<dbReference type="Gene3D" id="1.50.10.20">
    <property type="match status" value="1"/>
</dbReference>
<dbReference type="SUPFAM" id="SSF48239">
    <property type="entry name" value="Terpenoid cyclases/Protein prenyltransferases"/>
    <property type="match status" value="1"/>
</dbReference>
<feature type="domain" description="Alpha-2-macroglobulin bait region" evidence="5">
    <location>
        <begin position="566"/>
        <end position="712"/>
    </location>
</feature>
<reference evidence="7 8" key="1">
    <citation type="submission" date="2019-02" db="EMBL/GenBank/DDBJ databases">
        <title>Planctomycetal bacteria perform biofilm scaping via a novel small molecule.</title>
        <authorList>
            <person name="Jeske O."/>
            <person name="Boedeker C."/>
            <person name="Wiegand S."/>
            <person name="Breitling P."/>
            <person name="Kallscheuer N."/>
            <person name="Jogler M."/>
            <person name="Rohde M."/>
            <person name="Petersen J."/>
            <person name="Medema M.H."/>
            <person name="Surup F."/>
            <person name="Jogler C."/>
        </authorList>
    </citation>
    <scope>NUCLEOTIDE SEQUENCE [LARGE SCALE GENOMIC DNA]</scope>
    <source>
        <strain evidence="7 8">Mal15</strain>
    </source>
</reference>
<dbReference type="GO" id="GO:0004866">
    <property type="term" value="F:endopeptidase inhibitor activity"/>
    <property type="evidence" value="ECO:0007669"/>
    <property type="project" value="InterPro"/>
</dbReference>
<dbReference type="Pfam" id="PF00207">
    <property type="entry name" value="A2M"/>
    <property type="match status" value="1"/>
</dbReference>
<sequence>MNHDPKQNTFASDDDELRQTLLELHYGLLDEDEAAALKQRIDTDPTVAQVWAETLLVASKLAAAAKVSAPPRVSAAADQKTTVPPAINASIATPPPAVHDVCSDDATVDVANSPSGSVAAAAPDRFLRLWIGSLATAATLAIAISTVRYWSERPPTPDADLRVAVQPVSGTDAGARNEFLVAVGPKSADPESGGTLDASMPVVPATISFKVISKGVVLFFGTSQTSGQGPARIRVPDELAIPGDAVLHVDANPTGRKDLIRLTVPLEPTRCLTFLSTDRPVYRPGETVFFRSVTLNRRTLAAHIDVPIRFELTDASGAAVSGAILEGVTERGVGNGAFVIPESAAGGTYHLIAKSLDGFFPDQVCELEVRRYRAVRLKTELEFSKRSYSASDRVEATLSVRRADDSIPVAAAVRIRAIVDDTVIHESTDSLGLNGDLRVAFEMPKVIRQGEGTLTIAIDDGSVTETAARPIPIHTGRAEVDFYPEGGYLVGGVTNRVYFAARDTDGNPIEIAGEILSQAGRMVASVQTVRDGMGRFELKPESGQRYSLRITSPLDITETPWLPSVVEALPVLDTGDGVFAPGEPISMTIRSTKRRSCLVRLVCRGELVGVSTAEIGIGDTNVTVPIQDRAAGVIRVTVLDSQGETATPLVERLVYRKGVKKLNVTASVDDDRRVHSPGESVRMTIEVTDENDQRVPGAVLGVRVVDDAALSLRQQDVPSIATHFLLTSEIQSPEDLEHADFYLDDSPEAAESLDLLLGTQGWRRFVSGSPNQFNETFREALTRLLELDGRRSELVAGPQTNDATIAAQMREYRIRITTAWRGFVSEVRIALILIGAFWLFALLVRPKKSAAVAAGLLLFVAFMVSQSGCGGSQENYRVEATSEAVDEMAVGDAAPMMDAPSVSSQPAPAQIEGREEAGAPAEAPFVQRVVQVFLGKNGAKVPTETSSSRLSEEQLRRWAQSRDLDAKTLADQLMDELRFPIRQYAHLHRVTESDVRRDFTETLYWNPMMVTDSTGTASIRFDLSDSLTMFRVAVDAHSSDGRLGSGGGAVVTEIPIQVEPKLPLEVTGGDRIDLPVGLVNATDQDGALDVQLGLDDSLSAARHTALTSIAAGDRVTEVFPIDVSNAAKPTEATIRVSATLQGGTLADQVERSVRIVPDGFPFEVTTSGSLTKTTSLSAELPESIVAGSLSARLEFFPSTRSQLSAGLESILREPHGCFEQASASNYPNVMAFQLLQLEGAVDEASKRRTVSLLRRGYRKLTSYECSMLGYEWFGNDPGHEALSAFGLMQFSEMARVIEIDRDMLTRTREWLLSRRDGKGGFQRNPRHLHVWSVQQEVVNAYLLWALSQADVAAGDASRTVEQLSAELDAMRQVAAASDDAYLIALSAITLANVGRTDASNTLLDRLAESQNDDGSFVGRTTITQSGGISRTVETTSLAILALSRSEDHRELARKAAAWLIDHRQGGGFGSTQATVLALKALIAVHDQMVAGDGGSVDVLIDGEVVETVRWQGRVDEGVRWEMTPSLIQAFVADPSTRLTLRSDAAATFPFSVHFNGRTTSPASDPECPIQMELSFTGKIQTADVNRGDSIDVIARVHNATDVGCPMTVAVVGIPGGLEPVIESLDKLRDSGELDYYELRGRDVVLYWRTLAPREFKRIPITCVAEIPGKYTGPPSRAYLYYTAESKTWHKPLVAEIK</sequence>
<dbReference type="SUPFAM" id="SSF49410">
    <property type="entry name" value="Alpha-macroglobulin receptor domain"/>
    <property type="match status" value="1"/>
</dbReference>
<keyword evidence="2" id="KW-0732">Signal</keyword>
<proteinExistence type="inferred from homology"/>
<dbReference type="InterPro" id="IPR050473">
    <property type="entry name" value="A2M/Complement_sys"/>
</dbReference>
<evidence type="ECO:0000256" key="1">
    <source>
        <dbReference type="ARBA" id="ARBA00010556"/>
    </source>
</evidence>
<keyword evidence="4" id="KW-0812">Transmembrane</keyword>
<dbReference type="GO" id="GO:0005615">
    <property type="term" value="C:extracellular space"/>
    <property type="evidence" value="ECO:0007669"/>
    <property type="project" value="InterPro"/>
</dbReference>
<dbReference type="CDD" id="cd02891">
    <property type="entry name" value="A2M_like"/>
    <property type="match status" value="1"/>
</dbReference>
<keyword evidence="8" id="KW-1185">Reference proteome</keyword>